<reference evidence="1" key="1">
    <citation type="submission" date="2023-03" db="EMBL/GenBank/DDBJ databases">
        <title>Electrophorus voltai genome.</title>
        <authorList>
            <person name="Bian C."/>
        </authorList>
    </citation>
    <scope>NUCLEOTIDE SEQUENCE</scope>
    <source>
        <strain evidence="1">CB-2022</strain>
        <tissue evidence="1">Muscle</tissue>
    </source>
</reference>
<dbReference type="PANTHER" id="PTHR16214:SF3">
    <property type="entry name" value="TRANSMEMBRANE PROTEIN 260"/>
    <property type="match status" value="1"/>
</dbReference>
<dbReference type="AlphaFoldDB" id="A0AAD8Z803"/>
<dbReference type="Proteomes" id="UP001239994">
    <property type="component" value="Unassembled WGS sequence"/>
</dbReference>
<organism evidence="1 2">
    <name type="scientific">Electrophorus voltai</name>
    <dbReference type="NCBI Taxonomy" id="2609070"/>
    <lineage>
        <taxon>Eukaryota</taxon>
        <taxon>Metazoa</taxon>
        <taxon>Chordata</taxon>
        <taxon>Craniata</taxon>
        <taxon>Vertebrata</taxon>
        <taxon>Euteleostomi</taxon>
        <taxon>Actinopterygii</taxon>
        <taxon>Neopterygii</taxon>
        <taxon>Teleostei</taxon>
        <taxon>Ostariophysi</taxon>
        <taxon>Gymnotiformes</taxon>
        <taxon>Gymnotoidei</taxon>
        <taxon>Gymnotidae</taxon>
        <taxon>Electrophorus</taxon>
    </lineage>
</organism>
<protein>
    <submittedName>
        <fullName evidence="1">Uncharacterized protein</fullName>
    </submittedName>
</protein>
<dbReference type="InterPro" id="IPR052724">
    <property type="entry name" value="GT117_domain-containing"/>
</dbReference>
<dbReference type="PANTHER" id="PTHR16214">
    <property type="entry name" value="TRANSMEMBRANE PROTEIN 260"/>
    <property type="match status" value="1"/>
</dbReference>
<dbReference type="EMBL" id="JAROKS010000018">
    <property type="protein sequence ID" value="KAK1793025.1"/>
    <property type="molecule type" value="Genomic_DNA"/>
</dbReference>
<sequence length="245" mass="25973">MGPSQAVKLSSFNWRGEFVQLSLFFTEWPSVHGALASVPDGSVMEEAQRMAEALQVAHPPGYPLFTMLASLVLHLLPATSPAHSVAVLCALLGGMASGALCYTVCRPLCNSKPSAASGSPAPIADDKQPSFSVFHEMPRSQLHKSRSQVVLKRTPPILASPISAAPARARAPAKSRWAQRCVCQLISQLAGLQSSPGSLGLCSSKRASPYGCERTFLGVGALPPPLPLDAPLRRQLRRDISAVCL</sequence>
<keyword evidence="2" id="KW-1185">Reference proteome</keyword>
<name>A0AAD8Z803_9TELE</name>
<accession>A0AAD8Z803</accession>
<proteinExistence type="predicted"/>
<evidence type="ECO:0000313" key="2">
    <source>
        <dbReference type="Proteomes" id="UP001239994"/>
    </source>
</evidence>
<evidence type="ECO:0000313" key="1">
    <source>
        <dbReference type="EMBL" id="KAK1793025.1"/>
    </source>
</evidence>
<dbReference type="Pfam" id="PF11028">
    <property type="entry name" value="TMEM260-like"/>
    <property type="match status" value="1"/>
</dbReference>
<dbReference type="InterPro" id="IPR021280">
    <property type="entry name" value="TMEM260-like"/>
</dbReference>
<gene>
    <name evidence="1" type="ORF">P4O66_001735</name>
</gene>
<comment type="caution">
    <text evidence="1">The sequence shown here is derived from an EMBL/GenBank/DDBJ whole genome shotgun (WGS) entry which is preliminary data.</text>
</comment>